<feature type="transmembrane region" description="Helical" evidence="7">
    <location>
        <begin position="12"/>
        <end position="30"/>
    </location>
</feature>
<keyword evidence="7" id="KW-0285">Flavoprotein</keyword>
<dbReference type="HAMAP" id="MF_01207">
    <property type="entry name" value="MsrQ"/>
    <property type="match status" value="1"/>
</dbReference>
<comment type="subunit">
    <text evidence="7">Heterodimer of a catalytic subunit (MsrP) and a heme-binding subunit (MsrQ).</text>
</comment>
<keyword evidence="6 7" id="KW-0472">Membrane</keyword>
<dbReference type="PANTHER" id="PTHR36964">
    <property type="entry name" value="PROTEIN-METHIONINE-SULFOXIDE REDUCTASE HEME-BINDING SUBUNIT MSRQ"/>
    <property type="match status" value="1"/>
</dbReference>
<accession>A0ABS8L159</accession>
<keyword evidence="7" id="KW-0288">FMN</keyword>
<dbReference type="InterPro" id="IPR013130">
    <property type="entry name" value="Fe3_Rdtase_TM_dom"/>
</dbReference>
<feature type="domain" description="Ferric oxidoreductase" evidence="8">
    <location>
        <begin position="46"/>
        <end position="158"/>
    </location>
</feature>
<comment type="function">
    <text evidence="7">Part of the MsrPQ system that repairs oxidized periplasmic proteins containing methionine sulfoxide residues (Met-O), using respiratory chain electrons. Thus protects these proteins from oxidative-stress damage caused by reactive species of oxygen and chlorine generated by the host defense mechanisms. MsrPQ is essential for the maintenance of envelope integrity under bleach stress, rescuing a wide series of structurally unrelated periplasmic proteins from methionine oxidation. MsrQ provides electrons for reduction to the reductase catalytic subunit MsrP, using the quinone pool of the respiratory chain.</text>
</comment>
<dbReference type="Pfam" id="PF01794">
    <property type="entry name" value="Ferric_reduct"/>
    <property type="match status" value="1"/>
</dbReference>
<comment type="cofactor">
    <cofactor evidence="7">
        <name>FMN</name>
        <dbReference type="ChEBI" id="CHEBI:58210"/>
    </cofactor>
    <text evidence="7">Binds 1 FMN per subunit.</text>
</comment>
<keyword evidence="4 7" id="KW-1133">Transmembrane helix</keyword>
<dbReference type="Proteomes" id="UP001198862">
    <property type="component" value="Unassembled WGS sequence"/>
</dbReference>
<evidence type="ECO:0000256" key="1">
    <source>
        <dbReference type="ARBA" id="ARBA00004141"/>
    </source>
</evidence>
<protein>
    <recommendedName>
        <fullName evidence="7">Protein-methionine-sulfoxide reductase heme-binding subunit MsrQ</fullName>
    </recommendedName>
    <alternativeName>
        <fullName evidence="7">Flavocytochrome MsrQ</fullName>
    </alternativeName>
</protein>
<evidence type="ECO:0000313" key="9">
    <source>
        <dbReference type="EMBL" id="MCC8432051.1"/>
    </source>
</evidence>
<evidence type="ECO:0000256" key="5">
    <source>
        <dbReference type="ARBA" id="ARBA00023004"/>
    </source>
</evidence>
<keyword evidence="7" id="KW-1003">Cell membrane</keyword>
<dbReference type="PANTHER" id="PTHR36964:SF1">
    <property type="entry name" value="PROTEIN-METHIONINE-SULFOXIDE REDUCTASE HEME-BINDING SUBUNIT MSRQ"/>
    <property type="match status" value="1"/>
</dbReference>
<comment type="subcellular location">
    <subcellularLocation>
        <location evidence="7">Cell membrane</location>
        <topology evidence="7">Multi-pass membrane protein</topology>
    </subcellularLocation>
    <subcellularLocation>
        <location evidence="1">Membrane</location>
        <topology evidence="1">Multi-pass membrane protein</topology>
    </subcellularLocation>
</comment>
<keyword evidence="7" id="KW-0249">Electron transport</keyword>
<comment type="similarity">
    <text evidence="7">Belongs to the MsrQ family.</text>
</comment>
<keyword evidence="5 7" id="KW-0408">Iron</keyword>
<feature type="transmembrane region" description="Helical" evidence="7">
    <location>
        <begin position="201"/>
        <end position="221"/>
    </location>
</feature>
<keyword evidence="10" id="KW-1185">Reference proteome</keyword>
<evidence type="ECO:0000259" key="8">
    <source>
        <dbReference type="Pfam" id="PF01794"/>
    </source>
</evidence>
<feature type="transmembrane region" description="Helical" evidence="7">
    <location>
        <begin position="170"/>
        <end position="189"/>
    </location>
</feature>
<name>A0ABS8L159_9HYPH</name>
<proteinExistence type="inferred from homology"/>
<feature type="transmembrane region" description="Helical" evidence="7">
    <location>
        <begin position="247"/>
        <end position="264"/>
    </location>
</feature>
<keyword evidence="7" id="KW-0479">Metal-binding</keyword>
<dbReference type="RefSeq" id="WP_230553469.1">
    <property type="nucleotide sequence ID" value="NZ_JAJISD010000012.1"/>
</dbReference>
<feature type="transmembrane region" description="Helical" evidence="7">
    <location>
        <begin position="79"/>
        <end position="96"/>
    </location>
</feature>
<reference evidence="9 10" key="1">
    <citation type="submission" date="2021-11" db="EMBL/GenBank/DDBJ databases">
        <authorList>
            <person name="Lee D.-H."/>
            <person name="Kim S.-B."/>
        </authorList>
    </citation>
    <scope>NUCLEOTIDE SEQUENCE [LARGE SCALE GENOMIC DNA]</scope>
    <source>
        <strain evidence="9 10">KCTC 52223</strain>
    </source>
</reference>
<comment type="cofactor">
    <cofactor evidence="7">
        <name>heme b</name>
        <dbReference type="ChEBI" id="CHEBI:60344"/>
    </cofactor>
    <text evidence="7">Binds 1 heme b (iron(II)-protoporphyrin IX) group per subunit.</text>
</comment>
<feature type="transmembrane region" description="Helical" evidence="7">
    <location>
        <begin position="116"/>
        <end position="135"/>
    </location>
</feature>
<dbReference type="InterPro" id="IPR022837">
    <property type="entry name" value="MsrQ-like"/>
</dbReference>
<evidence type="ECO:0000313" key="10">
    <source>
        <dbReference type="Proteomes" id="UP001198862"/>
    </source>
</evidence>
<keyword evidence="2 7" id="KW-0813">Transport</keyword>
<sequence>MSNQRIISWLRLATLVALCLPAIHLAWRWYTGDLEPRPVTFVTHATGDWAVAFLLVSLALTPARAIFDWSPLIHIRRRVGVAAALYAVAHLLIYVLDQKWNLVVVATEIVKRFYLTIGFVALLALVALAVTSTNGWQKRLKRNWKRLHWLVYPAVALAILHFFIQSKVKIGEAAFAAGLFAWLMLWRILPPTLRTRFIGLLLLAAGATLTTVVFEAAWYGLVNKIDPMRVLAANLDPDLVPRPAQKVLAVSLLAVVLVALRRGLAAASRLWTQRYIRPTIPTS</sequence>
<feature type="transmembrane region" description="Helical" evidence="7">
    <location>
        <begin position="147"/>
        <end position="164"/>
    </location>
</feature>
<evidence type="ECO:0000256" key="6">
    <source>
        <dbReference type="ARBA" id="ARBA00023136"/>
    </source>
</evidence>
<comment type="caution">
    <text evidence="7">Lacks conserved residue(s) required for the propagation of feature annotation.</text>
</comment>
<feature type="transmembrane region" description="Helical" evidence="7">
    <location>
        <begin position="50"/>
        <end position="67"/>
    </location>
</feature>
<keyword evidence="7" id="KW-0349">Heme</keyword>
<evidence type="ECO:0000256" key="2">
    <source>
        <dbReference type="ARBA" id="ARBA00022448"/>
    </source>
</evidence>
<dbReference type="EMBL" id="JAJISD010000012">
    <property type="protein sequence ID" value="MCC8432051.1"/>
    <property type="molecule type" value="Genomic_DNA"/>
</dbReference>
<gene>
    <name evidence="7" type="primary">msrQ</name>
    <name evidence="9" type="ORF">LJ725_24010</name>
</gene>
<evidence type="ECO:0000256" key="7">
    <source>
        <dbReference type="HAMAP-Rule" id="MF_01207"/>
    </source>
</evidence>
<comment type="caution">
    <text evidence="9">The sequence shown here is derived from an EMBL/GenBank/DDBJ whole genome shotgun (WGS) entry which is preliminary data.</text>
</comment>
<evidence type="ECO:0000256" key="4">
    <source>
        <dbReference type="ARBA" id="ARBA00022989"/>
    </source>
</evidence>
<keyword evidence="3 7" id="KW-0812">Transmembrane</keyword>
<organism evidence="9 10">
    <name type="scientific">Reyranella aquatilis</name>
    <dbReference type="NCBI Taxonomy" id="2035356"/>
    <lineage>
        <taxon>Bacteria</taxon>
        <taxon>Pseudomonadati</taxon>
        <taxon>Pseudomonadota</taxon>
        <taxon>Alphaproteobacteria</taxon>
        <taxon>Hyphomicrobiales</taxon>
        <taxon>Reyranellaceae</taxon>
        <taxon>Reyranella</taxon>
    </lineage>
</organism>
<evidence type="ECO:0000256" key="3">
    <source>
        <dbReference type="ARBA" id="ARBA00022692"/>
    </source>
</evidence>